<evidence type="ECO:0000313" key="3">
    <source>
        <dbReference type="Proteomes" id="UP001054945"/>
    </source>
</evidence>
<dbReference type="Proteomes" id="UP001054945">
    <property type="component" value="Unassembled WGS sequence"/>
</dbReference>
<feature type="compositionally biased region" description="Polar residues" evidence="1">
    <location>
        <begin position="182"/>
        <end position="192"/>
    </location>
</feature>
<proteinExistence type="predicted"/>
<gene>
    <name evidence="2" type="ORF">CEXT_524091</name>
</gene>
<dbReference type="EMBL" id="BPLR01016572">
    <property type="protein sequence ID" value="GIY84802.1"/>
    <property type="molecule type" value="Genomic_DNA"/>
</dbReference>
<reference evidence="2 3" key="1">
    <citation type="submission" date="2021-06" db="EMBL/GenBank/DDBJ databases">
        <title>Caerostris extrusa draft genome.</title>
        <authorList>
            <person name="Kono N."/>
            <person name="Arakawa K."/>
        </authorList>
    </citation>
    <scope>NUCLEOTIDE SEQUENCE [LARGE SCALE GENOMIC DNA]</scope>
</reference>
<keyword evidence="3" id="KW-1185">Reference proteome</keyword>
<name>A0AAV4WPP9_CAEEX</name>
<comment type="caution">
    <text evidence="2">The sequence shown here is derived from an EMBL/GenBank/DDBJ whole genome shotgun (WGS) entry which is preliminary data.</text>
</comment>
<dbReference type="AlphaFoldDB" id="A0AAV4WPP9"/>
<evidence type="ECO:0000256" key="1">
    <source>
        <dbReference type="SAM" id="MobiDB-lite"/>
    </source>
</evidence>
<feature type="region of interest" description="Disordered" evidence="1">
    <location>
        <begin position="152"/>
        <end position="192"/>
    </location>
</feature>
<organism evidence="2 3">
    <name type="scientific">Caerostris extrusa</name>
    <name type="common">Bark spider</name>
    <name type="synonym">Caerostris bankana</name>
    <dbReference type="NCBI Taxonomy" id="172846"/>
    <lineage>
        <taxon>Eukaryota</taxon>
        <taxon>Metazoa</taxon>
        <taxon>Ecdysozoa</taxon>
        <taxon>Arthropoda</taxon>
        <taxon>Chelicerata</taxon>
        <taxon>Arachnida</taxon>
        <taxon>Araneae</taxon>
        <taxon>Araneomorphae</taxon>
        <taxon>Entelegynae</taxon>
        <taxon>Araneoidea</taxon>
        <taxon>Araneidae</taxon>
        <taxon>Caerostris</taxon>
    </lineage>
</organism>
<evidence type="ECO:0000313" key="2">
    <source>
        <dbReference type="EMBL" id="GIY84802.1"/>
    </source>
</evidence>
<protein>
    <submittedName>
        <fullName evidence="2">Uncharacterized protein</fullName>
    </submittedName>
</protein>
<sequence length="192" mass="21004">MSLTTVGAPNRVKSASRRLLVYVNPPNSLGTNFLAKAFVGRMLSCRGSKVTGLFVWQKTKQDPIPLAETENFSTTKFLPCRATNPPCNRNQKVSSCWVILISFVLSPTTPFPPSPPLVCESLSLPRQQCSHLTEQRVEDEKIKVSSARKSIAFPVVSGGRDEQSPPTPPSPTQRKRSPTTSLLASINDNSSH</sequence>
<accession>A0AAV4WPP9</accession>